<reference evidence="2 3" key="1">
    <citation type="submission" date="2021-03" db="EMBL/GenBank/DDBJ databases">
        <title>Sequencing the genomes of 1000 actinobacteria strains.</title>
        <authorList>
            <person name="Klenk H.-P."/>
        </authorList>
    </citation>
    <scope>NUCLEOTIDE SEQUENCE [LARGE SCALE GENOMIC DNA]</scope>
    <source>
        <strain evidence="2 3">DSM 45510</strain>
    </source>
</reference>
<keyword evidence="3" id="KW-1185">Reference proteome</keyword>
<sequence length="111" mass="11143">MNAARKAAMTGLVVASAGLVVAKLGGLAMPAVPPALVIMLVAAALLFLRWRWVPIVAVLAALAEGIGFVASGSFARLGDAAEFGIFAGSWLRLLGVVVAVVFGVAALKAAD</sequence>
<keyword evidence="1" id="KW-1133">Transmembrane helix</keyword>
<comment type="caution">
    <text evidence="2">The sequence shown here is derived from an EMBL/GenBank/DDBJ whole genome shotgun (WGS) entry which is preliminary data.</text>
</comment>
<evidence type="ECO:0000313" key="2">
    <source>
        <dbReference type="EMBL" id="MBP2186578.1"/>
    </source>
</evidence>
<proteinExistence type="predicted"/>
<name>A0ABS4Q679_9PSEU</name>
<feature type="transmembrane region" description="Helical" evidence="1">
    <location>
        <begin position="83"/>
        <end position="107"/>
    </location>
</feature>
<protein>
    <submittedName>
        <fullName evidence="2">Uncharacterized protein</fullName>
    </submittedName>
</protein>
<dbReference type="Proteomes" id="UP000741013">
    <property type="component" value="Unassembled WGS sequence"/>
</dbReference>
<evidence type="ECO:0000313" key="3">
    <source>
        <dbReference type="Proteomes" id="UP000741013"/>
    </source>
</evidence>
<keyword evidence="1" id="KW-0472">Membrane</keyword>
<accession>A0ABS4Q679</accession>
<keyword evidence="1" id="KW-0812">Transmembrane</keyword>
<feature type="transmembrane region" description="Helical" evidence="1">
    <location>
        <begin position="55"/>
        <end position="77"/>
    </location>
</feature>
<organism evidence="2 3">
    <name type="scientific">Amycolatopsis magusensis</name>
    <dbReference type="NCBI Taxonomy" id="882444"/>
    <lineage>
        <taxon>Bacteria</taxon>
        <taxon>Bacillati</taxon>
        <taxon>Actinomycetota</taxon>
        <taxon>Actinomycetes</taxon>
        <taxon>Pseudonocardiales</taxon>
        <taxon>Pseudonocardiaceae</taxon>
        <taxon>Amycolatopsis</taxon>
    </lineage>
</organism>
<evidence type="ECO:0000256" key="1">
    <source>
        <dbReference type="SAM" id="Phobius"/>
    </source>
</evidence>
<dbReference type="RefSeq" id="WP_209669755.1">
    <property type="nucleotide sequence ID" value="NZ_JAGGMS010000001.1"/>
</dbReference>
<feature type="transmembrane region" description="Helical" evidence="1">
    <location>
        <begin position="32"/>
        <end position="48"/>
    </location>
</feature>
<dbReference type="EMBL" id="JAGGMS010000001">
    <property type="protein sequence ID" value="MBP2186578.1"/>
    <property type="molecule type" value="Genomic_DNA"/>
</dbReference>
<gene>
    <name evidence="2" type="ORF">JOM49_008104</name>
</gene>